<gene>
    <name evidence="1" type="ORF">DRF59_01560</name>
</gene>
<comment type="caution">
    <text evidence="1">The sequence shown here is derived from an EMBL/GenBank/DDBJ whole genome shotgun (WGS) entry which is preliminary data.</text>
</comment>
<evidence type="ECO:0000313" key="2">
    <source>
        <dbReference type="Proteomes" id="UP000256769"/>
    </source>
</evidence>
<protein>
    <recommendedName>
        <fullName evidence="3">GLPGLI family protein</fullName>
    </recommendedName>
</protein>
<dbReference type="AlphaFoldDB" id="A0A3D9CUV6"/>
<keyword evidence="2" id="KW-1185">Reference proteome</keyword>
<dbReference type="InterPro" id="IPR005901">
    <property type="entry name" value="GLPGLI"/>
</dbReference>
<dbReference type="RefSeq" id="WP_115956531.1">
    <property type="nucleotide sequence ID" value="NZ_JBEPLQ010000001.1"/>
</dbReference>
<sequence>MKIIFFFWLFFFSICYSQNIRFSYNYKFIIDTLQKDNISEEVVILDFNNEKKESIFTGLKHILSDSTMAVMSRKGIMLFPDKSMKIKYVVEKKNDSILYFYTDNHMPNPALKVKDKRTINWKILNEKEKISGYPVQKAIATFGGREWIAWFTNEIPISDGPYKFRGLPGLILKVYDKTNTHIFEIISVQKQKSNYIVLNDDTYKNVKEISFNEYQEISKESPLERYRNKAFSGDIIFKSSEEKQKFLKDLDIKIKESKIHDNNPIELVDVFKRKR</sequence>
<dbReference type="Pfam" id="PF09697">
    <property type="entry name" value="Porph_ging"/>
    <property type="match status" value="1"/>
</dbReference>
<dbReference type="EMBL" id="QNUE01000001">
    <property type="protein sequence ID" value="REC69573.1"/>
    <property type="molecule type" value="Genomic_DNA"/>
</dbReference>
<reference evidence="1 2" key="1">
    <citation type="journal article" date="2007" name="Int. J. Syst. Evol. Microbiol.">
        <title>Chryseobacterium flavum sp. nov., isolated from polluted soil.</title>
        <authorList>
            <person name="Zhou Y."/>
            <person name="Dong J."/>
            <person name="Wang X."/>
            <person name="Huang X."/>
            <person name="Zhang K.Y."/>
            <person name="Zhang Y.Q."/>
            <person name="Guo Y.F."/>
            <person name="Lai R."/>
            <person name="Li W.J."/>
        </authorList>
    </citation>
    <scope>NUCLEOTIDE SEQUENCE [LARGE SCALE GENOMIC DNA]</scope>
    <source>
        <strain evidence="1 2">KCTC 12877</strain>
    </source>
</reference>
<evidence type="ECO:0000313" key="1">
    <source>
        <dbReference type="EMBL" id="REC69573.1"/>
    </source>
</evidence>
<dbReference type="NCBIfam" id="TIGR01200">
    <property type="entry name" value="GLPGLI"/>
    <property type="match status" value="1"/>
</dbReference>
<accession>A0A3D9CUV6</accession>
<dbReference type="OrthoDB" id="1440774at2"/>
<organism evidence="1 2">
    <name type="scientific">Chryseobacterium flavum</name>
    <dbReference type="NCBI Taxonomy" id="415851"/>
    <lineage>
        <taxon>Bacteria</taxon>
        <taxon>Pseudomonadati</taxon>
        <taxon>Bacteroidota</taxon>
        <taxon>Flavobacteriia</taxon>
        <taxon>Flavobacteriales</taxon>
        <taxon>Weeksellaceae</taxon>
        <taxon>Chryseobacterium group</taxon>
        <taxon>Chryseobacterium</taxon>
    </lineage>
</organism>
<proteinExistence type="predicted"/>
<dbReference type="Proteomes" id="UP000256769">
    <property type="component" value="Unassembled WGS sequence"/>
</dbReference>
<name>A0A3D9CUV6_9FLAO</name>
<evidence type="ECO:0008006" key="3">
    <source>
        <dbReference type="Google" id="ProtNLM"/>
    </source>
</evidence>